<name>A0ABV0J0Y6_9NEIS</name>
<proteinExistence type="predicted"/>
<evidence type="ECO:0000313" key="2">
    <source>
        <dbReference type="Proteomes" id="UP001462502"/>
    </source>
</evidence>
<gene>
    <name evidence="1" type="ORF">ABI908_24195</name>
</gene>
<protein>
    <submittedName>
        <fullName evidence="1">Uncharacterized protein</fullName>
    </submittedName>
</protein>
<comment type="caution">
    <text evidence="1">The sequence shown here is derived from an EMBL/GenBank/DDBJ whole genome shotgun (WGS) entry which is preliminary data.</text>
</comment>
<dbReference type="EMBL" id="JBDXMI010000015">
    <property type="protein sequence ID" value="MEO9387200.1"/>
    <property type="molecule type" value="Genomic_DNA"/>
</dbReference>
<evidence type="ECO:0000313" key="1">
    <source>
        <dbReference type="EMBL" id="MEO9387200.1"/>
    </source>
</evidence>
<accession>A0ABV0J0Y6</accession>
<dbReference type="RefSeq" id="WP_347937972.1">
    <property type="nucleotide sequence ID" value="NZ_JBDXMI010000015.1"/>
</dbReference>
<organism evidence="1 2">
    <name type="scientific">Chromobacterium phragmitis</name>
    <dbReference type="NCBI Taxonomy" id="2202141"/>
    <lineage>
        <taxon>Bacteria</taxon>
        <taxon>Pseudomonadati</taxon>
        <taxon>Pseudomonadota</taxon>
        <taxon>Betaproteobacteria</taxon>
        <taxon>Neisseriales</taxon>
        <taxon>Chromobacteriaceae</taxon>
        <taxon>Chromobacterium</taxon>
    </lineage>
</organism>
<reference evidence="1 2" key="1">
    <citation type="submission" date="2024-05" db="EMBL/GenBank/DDBJ databases">
        <authorList>
            <person name="De Oliveira J.P."/>
            <person name="Noriler S.A."/>
            <person name="De Oliveira A.G."/>
            <person name="Sipoli D.S."/>
        </authorList>
    </citation>
    <scope>NUCLEOTIDE SEQUENCE [LARGE SCALE GENOMIC DNA]</scope>
    <source>
        <strain evidence="1 2">LABIM192</strain>
    </source>
</reference>
<keyword evidence="2" id="KW-1185">Reference proteome</keyword>
<dbReference type="Proteomes" id="UP001462502">
    <property type="component" value="Unassembled WGS sequence"/>
</dbReference>
<sequence>MTSAFRFVPIPSGRSDRTTFEVFKGRRFYGHYHVFKTGARVYMALRHSSEVYRAGNGWAMDNDLVRLLRTRGCNAIGVDVVGDEAGEGERYVTQAHFYDPKHGDDFGGECDKSSARDTPQRFVRLEFFKRQTGLSIASKRYTDYAKRWRPKKAERWETDLAKMIAADEGAGMKLAAA</sequence>